<gene>
    <name evidence="7" type="ORF">DSM5745_09649</name>
</gene>
<evidence type="ECO:0000256" key="4">
    <source>
        <dbReference type="ARBA" id="ARBA00023163"/>
    </source>
</evidence>
<organism evidence="7 8">
    <name type="scientific">Aspergillus mulundensis</name>
    <dbReference type="NCBI Taxonomy" id="1810919"/>
    <lineage>
        <taxon>Eukaryota</taxon>
        <taxon>Fungi</taxon>
        <taxon>Dikarya</taxon>
        <taxon>Ascomycota</taxon>
        <taxon>Pezizomycotina</taxon>
        <taxon>Eurotiomycetes</taxon>
        <taxon>Eurotiomycetidae</taxon>
        <taxon>Eurotiales</taxon>
        <taxon>Aspergillaceae</taxon>
        <taxon>Aspergillus</taxon>
        <taxon>Aspergillus subgen. Nidulantes</taxon>
    </lineage>
</organism>
<proteinExistence type="predicted"/>
<dbReference type="AlphaFoldDB" id="A0A3D8QW58"/>
<keyword evidence="3" id="KW-0805">Transcription regulation</keyword>
<dbReference type="STRING" id="1810919.A0A3D8QW58"/>
<reference evidence="7 8" key="1">
    <citation type="journal article" date="2018" name="IMA Fungus">
        <title>IMA Genome-F 9: Draft genome sequence of Annulohypoxylon stygium, Aspergillus mulundensis, Berkeleyomyces basicola (syn. Thielaviopsis basicola), Ceratocystis smalleyi, two Cercospora beticola strains, Coleophoma cylindrospora, Fusarium fracticaudum, Phialophora cf. hyalina, and Morchella septimelata.</title>
        <authorList>
            <person name="Wingfield B.D."/>
            <person name="Bills G.F."/>
            <person name="Dong Y."/>
            <person name="Huang W."/>
            <person name="Nel W.J."/>
            <person name="Swalarsk-Parry B.S."/>
            <person name="Vaghefi N."/>
            <person name="Wilken P.M."/>
            <person name="An Z."/>
            <person name="de Beer Z.W."/>
            <person name="De Vos L."/>
            <person name="Chen L."/>
            <person name="Duong T.A."/>
            <person name="Gao Y."/>
            <person name="Hammerbacher A."/>
            <person name="Kikkert J.R."/>
            <person name="Li Y."/>
            <person name="Li H."/>
            <person name="Li K."/>
            <person name="Li Q."/>
            <person name="Liu X."/>
            <person name="Ma X."/>
            <person name="Naidoo K."/>
            <person name="Pethybridge S.J."/>
            <person name="Sun J."/>
            <person name="Steenkamp E.T."/>
            <person name="van der Nest M.A."/>
            <person name="van Wyk S."/>
            <person name="Wingfield M.J."/>
            <person name="Xiong C."/>
            <person name="Yue Q."/>
            <person name="Zhang X."/>
        </authorList>
    </citation>
    <scope>NUCLEOTIDE SEQUENCE [LARGE SCALE GENOMIC DNA]</scope>
    <source>
        <strain evidence="7 8">DSM 5745</strain>
    </source>
</reference>
<dbReference type="GeneID" id="38120019"/>
<feature type="compositionally biased region" description="Polar residues" evidence="6">
    <location>
        <begin position="28"/>
        <end position="42"/>
    </location>
</feature>
<dbReference type="RefSeq" id="XP_026600013.1">
    <property type="nucleotide sequence ID" value="XM_026751665.1"/>
</dbReference>
<keyword evidence="8" id="KW-1185">Reference proteome</keyword>
<name>A0A3D8QW58_9EURO</name>
<dbReference type="OrthoDB" id="2399539at2759"/>
<feature type="compositionally biased region" description="Polar residues" evidence="6">
    <location>
        <begin position="9"/>
        <end position="18"/>
    </location>
</feature>
<comment type="subcellular location">
    <subcellularLocation>
        <location evidence="1">Nucleus</location>
    </subcellularLocation>
</comment>
<evidence type="ECO:0000256" key="6">
    <source>
        <dbReference type="SAM" id="MobiDB-lite"/>
    </source>
</evidence>
<evidence type="ECO:0000313" key="7">
    <source>
        <dbReference type="EMBL" id="RDW65910.1"/>
    </source>
</evidence>
<accession>A0A3D8QW58</accession>
<protein>
    <recommendedName>
        <fullName evidence="9">Transcription factor domain-containing protein</fullName>
    </recommendedName>
</protein>
<dbReference type="PANTHER" id="PTHR47338:SF5">
    <property type="entry name" value="ZN(II)2CYS6 TRANSCRIPTION FACTOR (EUROFUNG)"/>
    <property type="match status" value="1"/>
</dbReference>
<dbReference type="InterPro" id="IPR050815">
    <property type="entry name" value="TF_fung"/>
</dbReference>
<evidence type="ECO:0000256" key="5">
    <source>
        <dbReference type="ARBA" id="ARBA00023242"/>
    </source>
</evidence>
<dbReference type="PANTHER" id="PTHR47338">
    <property type="entry name" value="ZN(II)2CYS6 TRANSCRIPTION FACTOR (EUROFUNG)-RELATED"/>
    <property type="match status" value="1"/>
</dbReference>
<evidence type="ECO:0000256" key="2">
    <source>
        <dbReference type="ARBA" id="ARBA00022723"/>
    </source>
</evidence>
<dbReference type="GO" id="GO:0000981">
    <property type="term" value="F:DNA-binding transcription factor activity, RNA polymerase II-specific"/>
    <property type="evidence" value="ECO:0007669"/>
    <property type="project" value="InterPro"/>
</dbReference>
<evidence type="ECO:0008006" key="9">
    <source>
        <dbReference type="Google" id="ProtNLM"/>
    </source>
</evidence>
<dbReference type="GO" id="GO:0046872">
    <property type="term" value="F:metal ion binding"/>
    <property type="evidence" value="ECO:0007669"/>
    <property type="project" value="UniProtKB-KW"/>
</dbReference>
<comment type="caution">
    <text evidence="7">The sequence shown here is derived from an EMBL/GenBank/DDBJ whole genome shotgun (WGS) entry which is preliminary data.</text>
</comment>
<keyword evidence="2" id="KW-0479">Metal-binding</keyword>
<keyword evidence="4" id="KW-0804">Transcription</keyword>
<dbReference type="CDD" id="cd12148">
    <property type="entry name" value="fungal_TF_MHR"/>
    <property type="match status" value="1"/>
</dbReference>
<evidence type="ECO:0000313" key="8">
    <source>
        <dbReference type="Proteomes" id="UP000256690"/>
    </source>
</evidence>
<sequence length="311" mass="34856">MEGTIEIWGNSSLTTGMSDTKARRDKQVSQTQTVRPRASTATRPLVTIPPSPIVQLQPPNLRESTSSWDLLPPFEKLLEGSQILTTSFFQLRFLPKTLFFERLERTSVGQRIPPPEHLEATALVPEQMYTPSLEATQGLFLMSIAEWGKGDKHRNSMHMGIAVTMAGILRLHREETYQLPTLLPCNKAEFAFGSIAGPRAAMARTVPALANPDLVHCPSRSLFATLLQTHSLLGRVARIAGRDDEHTSQNWQVRRDEYMEISAALNEFEANIPPLHRWSTLNLRGFKAEGLELAYFFAVIYVCHIVVEIPA</sequence>
<evidence type="ECO:0000256" key="1">
    <source>
        <dbReference type="ARBA" id="ARBA00004123"/>
    </source>
</evidence>
<dbReference type="GO" id="GO:0005634">
    <property type="term" value="C:nucleus"/>
    <property type="evidence" value="ECO:0007669"/>
    <property type="project" value="UniProtKB-SubCell"/>
</dbReference>
<dbReference type="EMBL" id="PVWQ01000013">
    <property type="protein sequence ID" value="RDW65910.1"/>
    <property type="molecule type" value="Genomic_DNA"/>
</dbReference>
<feature type="region of interest" description="Disordered" evidence="6">
    <location>
        <begin position="1"/>
        <end position="60"/>
    </location>
</feature>
<evidence type="ECO:0000256" key="3">
    <source>
        <dbReference type="ARBA" id="ARBA00023015"/>
    </source>
</evidence>
<keyword evidence="5" id="KW-0539">Nucleus</keyword>
<dbReference type="Proteomes" id="UP000256690">
    <property type="component" value="Unassembled WGS sequence"/>
</dbReference>